<proteinExistence type="predicted"/>
<keyword evidence="2" id="KW-0732">Signal</keyword>
<dbReference type="AlphaFoldDB" id="A0A6J4NCR6"/>
<dbReference type="InterPro" id="IPR029058">
    <property type="entry name" value="AB_hydrolase_fold"/>
</dbReference>
<name>A0A6J4NCR6_9BACT</name>
<gene>
    <name evidence="3" type="ORF">AVDCRST_MAG64-507</name>
</gene>
<dbReference type="SUPFAM" id="SSF53474">
    <property type="entry name" value="alpha/beta-Hydrolases"/>
    <property type="match status" value="1"/>
</dbReference>
<dbReference type="Gene3D" id="3.40.50.1820">
    <property type="entry name" value="alpha/beta hydrolase"/>
    <property type="match status" value="1"/>
</dbReference>
<dbReference type="EMBL" id="CADCUQ010000140">
    <property type="protein sequence ID" value="CAA9379212.1"/>
    <property type="molecule type" value="Genomic_DNA"/>
</dbReference>
<accession>A0A6J4NCR6</accession>
<evidence type="ECO:0000256" key="1">
    <source>
        <dbReference type="SAM" id="MobiDB-lite"/>
    </source>
</evidence>
<feature type="region of interest" description="Disordered" evidence="1">
    <location>
        <begin position="252"/>
        <end position="307"/>
    </location>
</feature>
<feature type="signal peptide" evidence="2">
    <location>
        <begin position="1"/>
        <end position="29"/>
    </location>
</feature>
<organism evidence="3">
    <name type="scientific">uncultured Phycisphaerae bacterium</name>
    <dbReference type="NCBI Taxonomy" id="904963"/>
    <lineage>
        <taxon>Bacteria</taxon>
        <taxon>Pseudomonadati</taxon>
        <taxon>Planctomycetota</taxon>
        <taxon>Phycisphaerae</taxon>
        <taxon>environmental samples</taxon>
    </lineage>
</organism>
<feature type="compositionally biased region" description="Acidic residues" evidence="1">
    <location>
        <begin position="282"/>
        <end position="291"/>
    </location>
</feature>
<evidence type="ECO:0008006" key="4">
    <source>
        <dbReference type="Google" id="ProtNLM"/>
    </source>
</evidence>
<feature type="chain" id="PRO_5027056134" description="Serine aminopeptidase S33 domain-containing protein" evidence="2">
    <location>
        <begin position="30"/>
        <end position="307"/>
    </location>
</feature>
<sequence>MNRPAQPIRRRDALVALLVTMLAPALALAADSAKPAKDPHDRLIHLPGIAGARELDRQFVAGLHAGGYAGESETYDWTAGDPGIASLLNRRRHEREADRVAARIRKLLTDDPAVKIRLVGHSGGAGIAAWALERLPEHMQVETLVFVAPALSQRYDLSKALAHVRGKAYAFVSPNDAIVLGAGTRLLGTIDGVKEEASGLRGFTKPEGADDEQYEKLVAMPYTIEWLDLGNAGDHIGAMGATFASEVISPIVQGRDPPATRPAGDQGKSAGGAERTAKPAPDADEDDEDAPADASKEANSSRPPAAR</sequence>
<protein>
    <recommendedName>
        <fullName evidence="4">Serine aminopeptidase S33 domain-containing protein</fullName>
    </recommendedName>
</protein>
<evidence type="ECO:0000256" key="2">
    <source>
        <dbReference type="SAM" id="SignalP"/>
    </source>
</evidence>
<evidence type="ECO:0000313" key="3">
    <source>
        <dbReference type="EMBL" id="CAA9379212.1"/>
    </source>
</evidence>
<reference evidence="3" key="1">
    <citation type="submission" date="2020-02" db="EMBL/GenBank/DDBJ databases">
        <authorList>
            <person name="Meier V. D."/>
        </authorList>
    </citation>
    <scope>NUCLEOTIDE SEQUENCE</scope>
    <source>
        <strain evidence="3">AVDCRST_MAG64</strain>
    </source>
</reference>